<feature type="transmembrane region" description="Helical" evidence="2">
    <location>
        <begin position="12"/>
        <end position="37"/>
    </location>
</feature>
<name>A0ABS4E3N1_9HYPH</name>
<keyword evidence="4" id="KW-1185">Reference proteome</keyword>
<feature type="region of interest" description="Disordered" evidence="1">
    <location>
        <begin position="112"/>
        <end position="183"/>
    </location>
</feature>
<gene>
    <name evidence="3" type="ORF">J2Z17_004013</name>
</gene>
<dbReference type="Proteomes" id="UP000759443">
    <property type="component" value="Unassembled WGS sequence"/>
</dbReference>
<evidence type="ECO:0000256" key="1">
    <source>
        <dbReference type="SAM" id="MobiDB-lite"/>
    </source>
</evidence>
<keyword evidence="2" id="KW-0472">Membrane</keyword>
<evidence type="ECO:0000256" key="2">
    <source>
        <dbReference type="SAM" id="Phobius"/>
    </source>
</evidence>
<proteinExistence type="predicted"/>
<keyword evidence="2" id="KW-0812">Transmembrane</keyword>
<dbReference type="RefSeq" id="WP_209947470.1">
    <property type="nucleotide sequence ID" value="NZ_JAGGJU010000012.1"/>
</dbReference>
<organism evidence="3 4">
    <name type="scientific">Rhizobium halophytocola</name>
    <dbReference type="NCBI Taxonomy" id="735519"/>
    <lineage>
        <taxon>Bacteria</taxon>
        <taxon>Pseudomonadati</taxon>
        <taxon>Pseudomonadota</taxon>
        <taxon>Alphaproteobacteria</taxon>
        <taxon>Hyphomicrobiales</taxon>
        <taxon>Rhizobiaceae</taxon>
        <taxon>Rhizobium/Agrobacterium group</taxon>
        <taxon>Rhizobium</taxon>
    </lineage>
</organism>
<accession>A0ABS4E3N1</accession>
<evidence type="ECO:0000313" key="3">
    <source>
        <dbReference type="EMBL" id="MBP1852555.1"/>
    </source>
</evidence>
<feature type="transmembrane region" description="Helical" evidence="2">
    <location>
        <begin position="65"/>
        <end position="83"/>
    </location>
</feature>
<evidence type="ECO:0000313" key="4">
    <source>
        <dbReference type="Proteomes" id="UP000759443"/>
    </source>
</evidence>
<protein>
    <submittedName>
        <fullName evidence="3">Uncharacterized protein</fullName>
    </submittedName>
</protein>
<dbReference type="EMBL" id="JAGGJU010000012">
    <property type="protein sequence ID" value="MBP1852555.1"/>
    <property type="molecule type" value="Genomic_DNA"/>
</dbReference>
<comment type="caution">
    <text evidence="3">The sequence shown here is derived from an EMBL/GenBank/DDBJ whole genome shotgun (WGS) entry which is preliminary data.</text>
</comment>
<reference evidence="3 4" key="1">
    <citation type="submission" date="2021-03" db="EMBL/GenBank/DDBJ databases">
        <title>Genomic Encyclopedia of Type Strains, Phase IV (KMG-IV): sequencing the most valuable type-strain genomes for metagenomic binning, comparative biology and taxonomic classification.</title>
        <authorList>
            <person name="Goeker M."/>
        </authorList>
    </citation>
    <scope>NUCLEOTIDE SEQUENCE [LARGE SCALE GENOMIC DNA]</scope>
    <source>
        <strain evidence="3 4">DSM 21600</strain>
    </source>
</reference>
<sequence>MKEIAALLQPQVIALLVAVVVATLILAAGLTVVRAMWNGTIEISHLLSESTALPGTAPKASLSRFQFLLFTFVVAGLYLVLSLETGTLIDVPNGTLVLLGISGGTYVAGKAMNGQGPSKDKGPLGSPGPAPGGGDAAAVATQASSTAREASQSAATSAVSAAHSAGEAQGVAETVRPTPPAGA</sequence>
<keyword evidence="2" id="KW-1133">Transmembrane helix</keyword>
<feature type="compositionally biased region" description="Low complexity" evidence="1">
    <location>
        <begin position="136"/>
        <end position="165"/>
    </location>
</feature>